<dbReference type="EMBL" id="LR797824">
    <property type="protein sequence ID" value="CAB4241796.1"/>
    <property type="molecule type" value="Genomic_DNA"/>
</dbReference>
<proteinExistence type="predicted"/>
<gene>
    <name evidence="1" type="ORF">UFOVP71_334</name>
</gene>
<organism evidence="1">
    <name type="scientific">uncultured Caudovirales phage</name>
    <dbReference type="NCBI Taxonomy" id="2100421"/>
    <lineage>
        <taxon>Viruses</taxon>
        <taxon>Duplodnaviria</taxon>
        <taxon>Heunggongvirae</taxon>
        <taxon>Uroviricota</taxon>
        <taxon>Caudoviricetes</taxon>
        <taxon>Peduoviridae</taxon>
        <taxon>Maltschvirus</taxon>
        <taxon>Maltschvirus maltsch</taxon>
    </lineage>
</organism>
<accession>A0A6J5TA50</accession>
<sequence length="78" mass="8944">MENDKPIKVEFAPGAFDNFDGTQEELDELMAEIHRMVETGEIFEKSRPVDLNDLDSEEDAELIKFLTGVEEGNERKLQ</sequence>
<protein>
    <submittedName>
        <fullName evidence="1">Uncharacterized protein</fullName>
    </submittedName>
</protein>
<reference evidence="1" key="1">
    <citation type="submission" date="2020-05" db="EMBL/GenBank/DDBJ databases">
        <authorList>
            <person name="Chiriac C."/>
            <person name="Salcher M."/>
            <person name="Ghai R."/>
            <person name="Kavagutti S V."/>
        </authorList>
    </citation>
    <scope>NUCLEOTIDE SEQUENCE</scope>
</reference>
<evidence type="ECO:0000313" key="1">
    <source>
        <dbReference type="EMBL" id="CAB4241796.1"/>
    </source>
</evidence>
<name>A0A6J5TA50_9CAUD</name>